<feature type="domain" description="Resolvase/invertase-type recombinase catalytic" evidence="1">
    <location>
        <begin position="26"/>
        <end position="93"/>
    </location>
</feature>
<dbReference type="GO" id="GO:0000150">
    <property type="term" value="F:DNA strand exchange activity"/>
    <property type="evidence" value="ECO:0007669"/>
    <property type="project" value="InterPro"/>
</dbReference>
<reference evidence="2 3" key="1">
    <citation type="submission" date="2013-06" db="EMBL/GenBank/DDBJ databases">
        <authorList>
            <person name="Weinstock G."/>
            <person name="Sodergren E."/>
            <person name="Lobos E.A."/>
            <person name="Fulton L."/>
            <person name="Fulton R."/>
            <person name="Courtney L."/>
            <person name="Fronick C."/>
            <person name="O'Laughlin M."/>
            <person name="Godfrey J."/>
            <person name="Wilson R.M."/>
            <person name="Miner T."/>
            <person name="Farmer C."/>
            <person name="Delehaunty K."/>
            <person name="Cordes M."/>
            <person name="Minx P."/>
            <person name="Tomlinson C."/>
            <person name="Chen J."/>
            <person name="Wollam A."/>
            <person name="Pepin K.H."/>
            <person name="Bhonagiri V."/>
            <person name="Zhang X."/>
            <person name="Warren W."/>
            <person name="Mitreva M."/>
            <person name="Mardis E.R."/>
            <person name="Wilson R.K."/>
        </authorList>
    </citation>
    <scope>NUCLEOTIDE SEQUENCE [LARGE SCALE GENOMIC DNA]</scope>
    <source>
        <strain evidence="2 3">JCP8017A</strain>
    </source>
</reference>
<sequence length="93" mass="10376">MAMDNMNELNKDVIVIHPQRVIKDYAVGVYARVSTNRKKQLDSLAVQVSGLTRLAASHMTWFVADIFLDVASAKVGSSRSEFNRMIDECEKGS</sequence>
<dbReference type="Gene3D" id="3.40.50.1390">
    <property type="entry name" value="Resolvase, N-terminal catalytic domain"/>
    <property type="match status" value="1"/>
</dbReference>
<dbReference type="InterPro" id="IPR006119">
    <property type="entry name" value="Resolv_N"/>
</dbReference>
<evidence type="ECO:0000313" key="3">
    <source>
        <dbReference type="Proteomes" id="UP000015779"/>
    </source>
</evidence>
<name>T2PLF1_9BIFI</name>
<dbReference type="PATRIC" id="fig|1261062.4.peg.606"/>
<protein>
    <recommendedName>
        <fullName evidence="1">Resolvase/invertase-type recombinase catalytic domain-containing protein</fullName>
    </recommendedName>
</protein>
<dbReference type="Proteomes" id="UP000015779">
    <property type="component" value="Unassembled WGS sequence"/>
</dbReference>
<evidence type="ECO:0000313" key="2">
    <source>
        <dbReference type="EMBL" id="EPI52677.1"/>
    </source>
</evidence>
<dbReference type="EMBL" id="ATJN01000029">
    <property type="protein sequence ID" value="EPI52677.1"/>
    <property type="molecule type" value="Genomic_DNA"/>
</dbReference>
<dbReference type="HOGENOM" id="CLU_2395488_0_0_11"/>
<accession>T2PLF1</accession>
<dbReference type="GO" id="GO:0003677">
    <property type="term" value="F:DNA binding"/>
    <property type="evidence" value="ECO:0007669"/>
    <property type="project" value="InterPro"/>
</dbReference>
<proteinExistence type="predicted"/>
<dbReference type="AlphaFoldDB" id="T2PLF1"/>
<dbReference type="InterPro" id="IPR036162">
    <property type="entry name" value="Resolvase-like_N_sf"/>
</dbReference>
<evidence type="ECO:0000259" key="1">
    <source>
        <dbReference type="PROSITE" id="PS51736"/>
    </source>
</evidence>
<organism evidence="2 3">
    <name type="scientific">Gardnerella pickettii JCP8017A</name>
    <dbReference type="NCBI Taxonomy" id="1261062"/>
    <lineage>
        <taxon>Bacteria</taxon>
        <taxon>Bacillati</taxon>
        <taxon>Actinomycetota</taxon>
        <taxon>Actinomycetes</taxon>
        <taxon>Bifidobacteriales</taxon>
        <taxon>Bifidobacteriaceae</taxon>
        <taxon>Gardnerella</taxon>
        <taxon>Gardnerella pickettii</taxon>
    </lineage>
</organism>
<dbReference type="PROSITE" id="PS51736">
    <property type="entry name" value="RECOMBINASES_3"/>
    <property type="match status" value="1"/>
</dbReference>
<dbReference type="SUPFAM" id="SSF53041">
    <property type="entry name" value="Resolvase-like"/>
    <property type="match status" value="1"/>
</dbReference>
<gene>
    <name evidence="2" type="ORF">HMPREF1577_00645</name>
</gene>
<comment type="caution">
    <text evidence="2">The sequence shown here is derived from an EMBL/GenBank/DDBJ whole genome shotgun (WGS) entry which is preliminary data.</text>
</comment>
<dbReference type="Pfam" id="PF00239">
    <property type="entry name" value="Resolvase"/>
    <property type="match status" value="1"/>
</dbReference>